<protein>
    <submittedName>
        <fullName evidence="1">27915_t:CDS:1</fullName>
    </submittedName>
</protein>
<dbReference type="Proteomes" id="UP000789901">
    <property type="component" value="Unassembled WGS sequence"/>
</dbReference>
<keyword evidence="2" id="KW-1185">Reference proteome</keyword>
<feature type="non-terminal residue" evidence="1">
    <location>
        <position position="1"/>
    </location>
</feature>
<evidence type="ECO:0000313" key="1">
    <source>
        <dbReference type="EMBL" id="CAG8853152.1"/>
    </source>
</evidence>
<comment type="caution">
    <text evidence="1">The sequence shown here is derived from an EMBL/GenBank/DDBJ whole genome shotgun (WGS) entry which is preliminary data.</text>
</comment>
<name>A0ABN7XE18_GIGMA</name>
<reference evidence="1 2" key="1">
    <citation type="submission" date="2021-06" db="EMBL/GenBank/DDBJ databases">
        <authorList>
            <person name="Kallberg Y."/>
            <person name="Tangrot J."/>
            <person name="Rosling A."/>
        </authorList>
    </citation>
    <scope>NUCLEOTIDE SEQUENCE [LARGE SCALE GENOMIC DNA]</scope>
    <source>
        <strain evidence="1 2">120-4 pot B 10/14</strain>
    </source>
</reference>
<proteinExistence type="predicted"/>
<accession>A0ABN7XE18</accession>
<organism evidence="1 2">
    <name type="scientific">Gigaspora margarita</name>
    <dbReference type="NCBI Taxonomy" id="4874"/>
    <lineage>
        <taxon>Eukaryota</taxon>
        <taxon>Fungi</taxon>
        <taxon>Fungi incertae sedis</taxon>
        <taxon>Mucoromycota</taxon>
        <taxon>Glomeromycotina</taxon>
        <taxon>Glomeromycetes</taxon>
        <taxon>Diversisporales</taxon>
        <taxon>Gigasporaceae</taxon>
        <taxon>Gigaspora</taxon>
    </lineage>
</organism>
<feature type="non-terminal residue" evidence="1">
    <location>
        <position position="226"/>
    </location>
</feature>
<sequence>KGNKRDPNKTKSREGVINFINVVKKHDSSKVPFPVEQVDLQLYINHHVNKRNKDNSLKQYLAHIRAHNIAIGANWDYHNFEPIIEEGLRKLSVVQDEARDDANTIQQNTIEENSFTGVSSQSESLTDTNEQSFINNDLALSYIQTFLEPEVQTSPEYNLQQASSQAFMDLVHINEDSLQFEGLFEDSGLELGGSIYAFRNFNNSLQGSQGSEIQTRIQEIEESVIQ</sequence>
<evidence type="ECO:0000313" key="2">
    <source>
        <dbReference type="Proteomes" id="UP000789901"/>
    </source>
</evidence>
<gene>
    <name evidence="1" type="ORF">GMARGA_LOCUS41973</name>
</gene>
<dbReference type="EMBL" id="CAJVQB010120722">
    <property type="protein sequence ID" value="CAG8853152.1"/>
    <property type="molecule type" value="Genomic_DNA"/>
</dbReference>